<protein>
    <submittedName>
        <fullName evidence="2">Uncharacterized protein</fullName>
    </submittedName>
</protein>
<name>A0A8K0JN18_9TREE</name>
<proteinExistence type="predicted"/>
<sequence>MPPAPVNGKANIKAEVLQTLLSKYRTDPTTKNAAQIKDLVQYHKRTQQEARCHYPFTLAKSFFSALYLRTLASLLLVVASTKGSTKGRRATYIIGGGAILFLHVGIIAIGNAVDLSMMSSGTMSSWQNRNFVELEHG</sequence>
<evidence type="ECO:0000256" key="1">
    <source>
        <dbReference type="SAM" id="Phobius"/>
    </source>
</evidence>
<keyword evidence="1" id="KW-0812">Transmembrane</keyword>
<evidence type="ECO:0000313" key="2">
    <source>
        <dbReference type="EMBL" id="KAG7562176.1"/>
    </source>
</evidence>
<dbReference type="EMBL" id="JABELV010000037">
    <property type="protein sequence ID" value="KAG7562176.1"/>
    <property type="molecule type" value="Genomic_DNA"/>
</dbReference>
<feature type="transmembrane region" description="Helical" evidence="1">
    <location>
        <begin position="61"/>
        <end position="79"/>
    </location>
</feature>
<keyword evidence="3" id="KW-1185">Reference proteome</keyword>
<evidence type="ECO:0000313" key="3">
    <source>
        <dbReference type="Proteomes" id="UP000812966"/>
    </source>
</evidence>
<dbReference type="Proteomes" id="UP000812966">
    <property type="component" value="Unassembled WGS sequence"/>
</dbReference>
<keyword evidence="1" id="KW-1133">Transmembrane helix</keyword>
<reference evidence="2" key="1">
    <citation type="submission" date="2020-04" db="EMBL/GenBank/DDBJ databases">
        <title>Analysis of mating type loci in Filobasidium floriforme.</title>
        <authorList>
            <person name="Nowrousian M."/>
        </authorList>
    </citation>
    <scope>NUCLEOTIDE SEQUENCE</scope>
    <source>
        <strain evidence="2">CBS 6242</strain>
    </source>
</reference>
<feature type="transmembrane region" description="Helical" evidence="1">
    <location>
        <begin position="91"/>
        <end position="113"/>
    </location>
</feature>
<comment type="caution">
    <text evidence="2">The sequence shown here is derived from an EMBL/GenBank/DDBJ whole genome shotgun (WGS) entry which is preliminary data.</text>
</comment>
<keyword evidence="1" id="KW-0472">Membrane</keyword>
<accession>A0A8K0JN18</accession>
<gene>
    <name evidence="2" type="ORF">FFLO_02361</name>
</gene>
<dbReference type="AlphaFoldDB" id="A0A8K0JN18"/>
<organism evidence="2 3">
    <name type="scientific">Filobasidium floriforme</name>
    <dbReference type="NCBI Taxonomy" id="5210"/>
    <lineage>
        <taxon>Eukaryota</taxon>
        <taxon>Fungi</taxon>
        <taxon>Dikarya</taxon>
        <taxon>Basidiomycota</taxon>
        <taxon>Agaricomycotina</taxon>
        <taxon>Tremellomycetes</taxon>
        <taxon>Filobasidiales</taxon>
        <taxon>Filobasidiaceae</taxon>
        <taxon>Filobasidium</taxon>
    </lineage>
</organism>